<accession>A0A8X6FN36</accession>
<proteinExistence type="predicted"/>
<dbReference type="AlphaFoldDB" id="A0A8X6FN36"/>
<reference evidence="1" key="1">
    <citation type="submission" date="2020-07" db="EMBL/GenBank/DDBJ databases">
        <title>Multicomponent nature underlies the extraordinary mechanical properties of spider dragline silk.</title>
        <authorList>
            <person name="Kono N."/>
            <person name="Nakamura H."/>
            <person name="Mori M."/>
            <person name="Yoshida Y."/>
            <person name="Ohtoshi R."/>
            <person name="Malay A.D."/>
            <person name="Moran D.A.P."/>
            <person name="Tomita M."/>
            <person name="Numata K."/>
            <person name="Arakawa K."/>
        </authorList>
    </citation>
    <scope>NUCLEOTIDE SEQUENCE</scope>
</reference>
<evidence type="ECO:0000313" key="2">
    <source>
        <dbReference type="Proteomes" id="UP000887116"/>
    </source>
</evidence>
<evidence type="ECO:0000313" key="1">
    <source>
        <dbReference type="EMBL" id="GFQ84563.1"/>
    </source>
</evidence>
<dbReference type="EMBL" id="BMAO01012880">
    <property type="protein sequence ID" value="GFQ84563.1"/>
    <property type="molecule type" value="Genomic_DNA"/>
</dbReference>
<gene>
    <name evidence="1" type="ORF">TNCT_221941</name>
</gene>
<organism evidence="1 2">
    <name type="scientific">Trichonephila clavata</name>
    <name type="common">Joro spider</name>
    <name type="synonym">Nephila clavata</name>
    <dbReference type="NCBI Taxonomy" id="2740835"/>
    <lineage>
        <taxon>Eukaryota</taxon>
        <taxon>Metazoa</taxon>
        <taxon>Ecdysozoa</taxon>
        <taxon>Arthropoda</taxon>
        <taxon>Chelicerata</taxon>
        <taxon>Arachnida</taxon>
        <taxon>Araneae</taxon>
        <taxon>Araneomorphae</taxon>
        <taxon>Entelegynae</taxon>
        <taxon>Araneoidea</taxon>
        <taxon>Nephilidae</taxon>
        <taxon>Trichonephila</taxon>
    </lineage>
</organism>
<dbReference type="Proteomes" id="UP000887116">
    <property type="component" value="Unassembled WGS sequence"/>
</dbReference>
<keyword evidence="2" id="KW-1185">Reference proteome</keyword>
<protein>
    <submittedName>
        <fullName evidence="1">Uncharacterized protein</fullName>
    </submittedName>
</protein>
<sequence>MVYNSIIGLSIRSAPAIRNRNRIPVNVGNEMLTLRGTQRLTNTNDEFIDGLLSLLDDGLRAELVQNCDSSEAAGCC</sequence>
<comment type="caution">
    <text evidence="1">The sequence shown here is derived from an EMBL/GenBank/DDBJ whole genome shotgun (WGS) entry which is preliminary data.</text>
</comment>
<name>A0A8X6FN36_TRICU</name>